<evidence type="ECO:0008006" key="4">
    <source>
        <dbReference type="Google" id="ProtNLM"/>
    </source>
</evidence>
<keyword evidence="1" id="KW-0812">Transmembrane</keyword>
<reference evidence="2" key="1">
    <citation type="submission" date="2016-05" db="EMBL/GenBank/DDBJ databases">
        <title>Microbial consortia oxidize butane by reversing methanogenesis.</title>
        <authorList>
            <person name="Laso-Perez R."/>
            <person name="Richter M."/>
            <person name="Wegener G."/>
            <person name="Musat F."/>
        </authorList>
    </citation>
    <scope>NUCLEOTIDE SEQUENCE [LARGE SCALE GENOMIC DNA]</scope>
    <source>
        <strain evidence="2">BOX2</strain>
    </source>
</reference>
<proteinExistence type="predicted"/>
<organism evidence="2 3">
    <name type="scientific">Candidatus Syntropharchaeum caldarium</name>
    <dbReference type="NCBI Taxonomy" id="1838285"/>
    <lineage>
        <taxon>Archaea</taxon>
        <taxon>Methanobacteriati</taxon>
        <taxon>Methanobacteriota</taxon>
        <taxon>Stenosarchaea group</taxon>
        <taxon>Methanomicrobia</taxon>
        <taxon>Methanosarcinales</taxon>
        <taxon>ANME-2 cluster</taxon>
        <taxon>Candidatus Syntropharchaeum</taxon>
    </lineage>
</organism>
<name>A0A1F2PB26_9EURY</name>
<dbReference type="AlphaFoldDB" id="A0A1F2PB26"/>
<protein>
    <recommendedName>
        <fullName evidence="4">DUF2149 domain-containing protein</fullName>
    </recommendedName>
</protein>
<evidence type="ECO:0000313" key="2">
    <source>
        <dbReference type="EMBL" id="OFV68507.1"/>
    </source>
</evidence>
<accession>A0A1F2PB26</accession>
<comment type="caution">
    <text evidence="2">The sequence shown here is derived from an EMBL/GenBank/DDBJ whole genome shotgun (WGS) entry which is preliminary data.</text>
</comment>
<dbReference type="PATRIC" id="fig|1838285.3.peg.188"/>
<keyword evidence="1" id="KW-0472">Membrane</keyword>
<dbReference type="Proteomes" id="UP000186940">
    <property type="component" value="Unassembled WGS sequence"/>
</dbReference>
<dbReference type="Pfam" id="PF09919">
    <property type="entry name" value="DUF2149"/>
    <property type="match status" value="1"/>
</dbReference>
<dbReference type="InterPro" id="IPR018676">
    <property type="entry name" value="DUF2149"/>
</dbReference>
<gene>
    <name evidence="2" type="ORF">SCAL_000183</name>
</gene>
<evidence type="ECO:0000313" key="3">
    <source>
        <dbReference type="Proteomes" id="UP000186940"/>
    </source>
</evidence>
<feature type="transmembrane region" description="Helical" evidence="1">
    <location>
        <begin position="21"/>
        <end position="45"/>
    </location>
</feature>
<sequence>MKYMKKRRGKKKRSFEEDPMSGVANLFDVAMVFAVALLIALVSSYHIQELLDPTRDITIVKNPGQPDMQVIVKEGKEIKTLNVTEEMSEVEIAGTVGTIYRTPDGGMVYVPEGG</sequence>
<dbReference type="EMBL" id="LYOS01000001">
    <property type="protein sequence ID" value="OFV68507.1"/>
    <property type="molecule type" value="Genomic_DNA"/>
</dbReference>
<evidence type="ECO:0000256" key="1">
    <source>
        <dbReference type="SAM" id="Phobius"/>
    </source>
</evidence>
<keyword evidence="1" id="KW-1133">Transmembrane helix</keyword>
<dbReference type="STRING" id="1838285.SCAL_000183"/>
<keyword evidence="3" id="KW-1185">Reference proteome</keyword>